<evidence type="ECO:0000256" key="1">
    <source>
        <dbReference type="SAM" id="MobiDB-lite"/>
    </source>
</evidence>
<keyword evidence="3" id="KW-1185">Reference proteome</keyword>
<organism evidence="2 3">
    <name type="scientific">Flavobacterium gilvum</name>
    <dbReference type="NCBI Taxonomy" id="1492737"/>
    <lineage>
        <taxon>Bacteria</taxon>
        <taxon>Pseudomonadati</taxon>
        <taxon>Bacteroidota</taxon>
        <taxon>Flavobacteriia</taxon>
        <taxon>Flavobacteriales</taxon>
        <taxon>Flavobacteriaceae</taxon>
        <taxon>Flavobacterium</taxon>
    </lineage>
</organism>
<evidence type="ECO:0000313" key="2">
    <source>
        <dbReference type="EMBL" id="AOW09498.1"/>
    </source>
</evidence>
<gene>
    <name evidence="2" type="ORF">EM308_08300</name>
</gene>
<accession>A0AAC9I5Y7</accession>
<reference evidence="2 3" key="1">
    <citation type="submission" date="2016-10" db="EMBL/GenBank/DDBJ databases">
        <title>Flavobacterium gilvum sp. nov., isolated from stream water.</title>
        <authorList>
            <person name="Shin S.-K."/>
            <person name="Cho Y.-J."/>
            <person name="Yi H."/>
        </authorList>
    </citation>
    <scope>NUCLEOTIDE SEQUENCE [LARGE SCALE GENOMIC DNA]</scope>
    <source>
        <strain evidence="2 3">EM1308</strain>
    </source>
</reference>
<dbReference type="EMBL" id="CP017479">
    <property type="protein sequence ID" value="AOW09498.1"/>
    <property type="molecule type" value="Genomic_DNA"/>
</dbReference>
<feature type="compositionally biased region" description="Pro residues" evidence="1">
    <location>
        <begin position="135"/>
        <end position="145"/>
    </location>
</feature>
<sequence length="181" mass="21331">MATIVKYGKVVFSDQDIQFIKGNFQTMTNQQIADALGLKKTIVRMKAYELGLQRMELEYWPIQAVEFLKANYQTIGDRELCRIFNKEFPKQKGWTTKHIQKKLSQLELFRSKLDWYNIKERNRDNGSFGKRNPDNNPPPPAPPPQKKTFFYLNPKTRIEIKPGQTIEQLKEKYSNYGKTIH</sequence>
<dbReference type="Proteomes" id="UP000175968">
    <property type="component" value="Chromosome"/>
</dbReference>
<proteinExistence type="predicted"/>
<dbReference type="RefSeq" id="WP_035635569.1">
    <property type="nucleotide sequence ID" value="NZ_CP017479.1"/>
</dbReference>
<name>A0AAC9I5Y7_9FLAO</name>
<evidence type="ECO:0000313" key="3">
    <source>
        <dbReference type="Proteomes" id="UP000175968"/>
    </source>
</evidence>
<dbReference type="KEGG" id="fgl:EM308_08300"/>
<dbReference type="AlphaFoldDB" id="A0AAC9I5Y7"/>
<protein>
    <submittedName>
        <fullName evidence="2">Uncharacterized protein</fullName>
    </submittedName>
</protein>
<feature type="region of interest" description="Disordered" evidence="1">
    <location>
        <begin position="124"/>
        <end position="147"/>
    </location>
</feature>